<dbReference type="PANTHER" id="PTHR10030">
    <property type="entry name" value="ALPHA-L-FUCOSIDASE"/>
    <property type="match status" value="1"/>
</dbReference>
<feature type="domain" description="Glycoside hydrolase family 29 N-terminal" evidence="8">
    <location>
        <begin position="26"/>
        <end position="331"/>
    </location>
</feature>
<proteinExistence type="inferred from homology"/>
<sequence>MKRKYFLVALIGICFTKLIAQNPSYEERMQWFTEAKLGIFIHWGYYGVNGITESWSLYHKRITHDQYMKQGEEFTAAKYNPEAWAELFKKTGARYAVLTTKHHDGVALWDSKFSKLNTVRHAAAAKDLVTPFVSAMRAEGIKVGLYYSLPDWSHPDYTPVVFPRNDTRKWYRQKGQNKWEPWDRFMDFNLGQIKELDSQYHPDLYWFDGDWEHPSSKWKSGAIKELLLANNPGVIVNSRLNEYGDYGTPEQGVPVVRPEGPWEFCMTMNDNWGYYPSDTNYKPIAQIVRTFVEVISGGGNLLLNIGPKPDGTIAAPQMERLEALGNWIQKHERAVYPTKSGLPYGHFYGPSLLSKDGTKIYLALYDKPMNYIQLKGIQNKVVSIKVVGSEENLTFERNGGAAWNNIPGILRISLPSEKSIDPYVTIIEVTLEDELKLYRGHGNAVELNN</sequence>
<evidence type="ECO:0000256" key="5">
    <source>
        <dbReference type="ARBA" id="ARBA00022801"/>
    </source>
</evidence>
<keyword evidence="6" id="KW-0326">Glycosidase</keyword>
<dbReference type="SMART" id="SM00812">
    <property type="entry name" value="Alpha_L_fucos"/>
    <property type="match status" value="1"/>
</dbReference>
<keyword evidence="5" id="KW-0378">Hydrolase</keyword>
<keyword evidence="4" id="KW-0732">Signal</keyword>
<evidence type="ECO:0000256" key="6">
    <source>
        <dbReference type="ARBA" id="ARBA00023295"/>
    </source>
</evidence>
<evidence type="ECO:0000313" key="10">
    <source>
        <dbReference type="Proteomes" id="UP000005938"/>
    </source>
</evidence>
<dbReference type="InterPro" id="IPR057739">
    <property type="entry name" value="Glyco_hydro_29_N"/>
</dbReference>
<evidence type="ECO:0000259" key="8">
    <source>
        <dbReference type="Pfam" id="PF01120"/>
    </source>
</evidence>
<dbReference type="PATRIC" id="fig|946077.3.peg.830"/>
<dbReference type="PRINTS" id="PR00741">
    <property type="entry name" value="GLHYDRLASE29"/>
</dbReference>
<organism evidence="9 10">
    <name type="scientific">Imtechella halotolerans K1</name>
    <dbReference type="NCBI Taxonomy" id="946077"/>
    <lineage>
        <taxon>Bacteria</taxon>
        <taxon>Pseudomonadati</taxon>
        <taxon>Bacteroidota</taxon>
        <taxon>Flavobacteriia</taxon>
        <taxon>Flavobacteriales</taxon>
        <taxon>Flavobacteriaceae</taxon>
        <taxon>Imtechella</taxon>
    </lineage>
</organism>
<dbReference type="Pfam" id="PF01120">
    <property type="entry name" value="Alpha_L_fucos"/>
    <property type="match status" value="1"/>
</dbReference>
<evidence type="ECO:0000313" key="9">
    <source>
        <dbReference type="EMBL" id="EID76093.1"/>
    </source>
</evidence>
<comment type="caution">
    <text evidence="9">The sequence shown here is derived from an EMBL/GenBank/DDBJ whole genome shotgun (WGS) entry which is preliminary data.</text>
</comment>
<evidence type="ECO:0000256" key="2">
    <source>
        <dbReference type="ARBA" id="ARBA00007951"/>
    </source>
</evidence>
<dbReference type="PIRSF" id="PIRSF001092">
    <property type="entry name" value="Alpha-L-fucosidase"/>
    <property type="match status" value="1"/>
</dbReference>
<evidence type="ECO:0000256" key="3">
    <source>
        <dbReference type="ARBA" id="ARBA00012662"/>
    </source>
</evidence>
<dbReference type="Gene3D" id="3.20.20.80">
    <property type="entry name" value="Glycosidases"/>
    <property type="match status" value="1"/>
</dbReference>
<comment type="similarity">
    <text evidence="2">Belongs to the glycosyl hydrolase 29 family.</text>
</comment>
<dbReference type="STRING" id="946077.W5A_04084"/>
<evidence type="ECO:0000256" key="1">
    <source>
        <dbReference type="ARBA" id="ARBA00004071"/>
    </source>
</evidence>
<accession>I0WI77</accession>
<reference evidence="9 10" key="1">
    <citation type="journal article" date="2012" name="J. Bacteriol.">
        <title>Genome Sequence of the Halotolerant Bacterium Imtechella halotolerans K1T.</title>
        <authorList>
            <person name="Kumar S."/>
            <person name="Vikram S."/>
            <person name="Subramanian S."/>
            <person name="Raghava G.P."/>
            <person name="Pinnaka A.K."/>
        </authorList>
    </citation>
    <scope>NUCLEOTIDE SEQUENCE [LARGE SCALE GENOMIC DNA]</scope>
    <source>
        <strain evidence="9 10">K1</strain>
    </source>
</reference>
<evidence type="ECO:0000256" key="7">
    <source>
        <dbReference type="PIRSR" id="PIRSR001092-1"/>
    </source>
</evidence>
<keyword evidence="10" id="KW-1185">Reference proteome</keyword>
<dbReference type="eggNOG" id="COG3669">
    <property type="taxonomic scope" value="Bacteria"/>
</dbReference>
<dbReference type="SUPFAM" id="SSF51445">
    <property type="entry name" value="(Trans)glycosidases"/>
    <property type="match status" value="1"/>
</dbReference>
<dbReference type="GO" id="GO:0016139">
    <property type="term" value="P:glycoside catabolic process"/>
    <property type="evidence" value="ECO:0007669"/>
    <property type="project" value="TreeGrafter"/>
</dbReference>
<dbReference type="AlphaFoldDB" id="I0WI77"/>
<dbReference type="RefSeq" id="WP_008237726.1">
    <property type="nucleotide sequence ID" value="NZ_AJJU01000003.1"/>
</dbReference>
<dbReference type="GO" id="GO:0006004">
    <property type="term" value="P:fucose metabolic process"/>
    <property type="evidence" value="ECO:0007669"/>
    <property type="project" value="InterPro"/>
</dbReference>
<dbReference type="EC" id="3.2.1.51" evidence="3"/>
<dbReference type="InterPro" id="IPR017853">
    <property type="entry name" value="GH"/>
</dbReference>
<comment type="function">
    <text evidence="1">Alpha-L-fucosidase is responsible for hydrolyzing the alpha-1,6-linked fucose joined to the reducing-end N-acetylglucosamine of the carbohydrate moieties of glycoproteins.</text>
</comment>
<dbReference type="OrthoDB" id="1095333at2"/>
<dbReference type="InterPro" id="IPR016286">
    <property type="entry name" value="FUC_metazoa-typ"/>
</dbReference>
<evidence type="ECO:0000256" key="4">
    <source>
        <dbReference type="ARBA" id="ARBA00022729"/>
    </source>
</evidence>
<protein>
    <recommendedName>
        <fullName evidence="3">alpha-L-fucosidase</fullName>
        <ecNumber evidence="3">3.2.1.51</ecNumber>
    </recommendedName>
</protein>
<dbReference type="GO" id="GO:0004560">
    <property type="term" value="F:alpha-L-fucosidase activity"/>
    <property type="evidence" value="ECO:0007669"/>
    <property type="project" value="InterPro"/>
</dbReference>
<dbReference type="PANTHER" id="PTHR10030:SF37">
    <property type="entry name" value="ALPHA-L-FUCOSIDASE-RELATED"/>
    <property type="match status" value="1"/>
</dbReference>
<feature type="site" description="May be important for catalysis" evidence="7">
    <location>
        <position position="265"/>
    </location>
</feature>
<dbReference type="InterPro" id="IPR000933">
    <property type="entry name" value="Glyco_hydro_29"/>
</dbReference>
<gene>
    <name evidence="9" type="ORF">W5A_04084</name>
</gene>
<dbReference type="Proteomes" id="UP000005938">
    <property type="component" value="Unassembled WGS sequence"/>
</dbReference>
<dbReference type="GO" id="GO:0005764">
    <property type="term" value="C:lysosome"/>
    <property type="evidence" value="ECO:0007669"/>
    <property type="project" value="TreeGrafter"/>
</dbReference>
<name>I0WI77_9FLAO</name>
<dbReference type="EMBL" id="AJJU01000003">
    <property type="protein sequence ID" value="EID76093.1"/>
    <property type="molecule type" value="Genomic_DNA"/>
</dbReference>